<dbReference type="CDD" id="cd08057">
    <property type="entry name" value="MPN_euk_non_mb"/>
    <property type="match status" value="1"/>
</dbReference>
<dbReference type="HOGENOM" id="CLU_892722_0_0_1"/>
<dbReference type="InterPro" id="IPR000555">
    <property type="entry name" value="JAMM/MPN+_dom"/>
</dbReference>
<dbReference type="PaxDb" id="2850-Phatr46122"/>
<dbReference type="STRING" id="556484.B7G049"/>
<dbReference type="GO" id="GO:0008237">
    <property type="term" value="F:metallopeptidase activity"/>
    <property type="evidence" value="ECO:0007669"/>
    <property type="project" value="InterPro"/>
</dbReference>
<dbReference type="KEGG" id="pti:PHATRDRAFT_46122"/>
<protein>
    <submittedName>
        <fullName evidence="4">Uncharacterized protein</fullName>
    </submittedName>
</protein>
<gene>
    <name evidence="4" type="ORF">PHATRDRAFT_46122</name>
</gene>
<evidence type="ECO:0000313" key="4">
    <source>
        <dbReference type="EMBL" id="EEC48024.1"/>
    </source>
</evidence>
<evidence type="ECO:0000313" key="5">
    <source>
        <dbReference type="Proteomes" id="UP000000759"/>
    </source>
</evidence>
<name>B7G049_PHATC</name>
<dbReference type="Proteomes" id="UP000000759">
    <property type="component" value="Chromosome 9"/>
</dbReference>
<dbReference type="GeneID" id="7201349"/>
<evidence type="ECO:0000259" key="2">
    <source>
        <dbReference type="Pfam" id="PF01398"/>
    </source>
</evidence>
<dbReference type="PANTHER" id="PTHR10540:SF8">
    <property type="entry name" value="COP9 SIGNALOSOME COMPLEX SUBUNIT 6"/>
    <property type="match status" value="1"/>
</dbReference>
<keyword evidence="5" id="KW-1185">Reference proteome</keyword>
<dbReference type="Gene3D" id="3.40.140.10">
    <property type="entry name" value="Cytidine Deaminase, domain 2"/>
    <property type="match status" value="1"/>
</dbReference>
<dbReference type="InterPro" id="IPR024969">
    <property type="entry name" value="EIF3F/CSN6-like_C"/>
</dbReference>
<sequence>MAPMDVDSPHEEERRTSVHPLAIVNMSDQYTRITCGGSPLTPDSPVVGLLFGTDHDHHWQIKDADDVPVDASESATTLIGLHQAVFPQHRVLGWYRVTSDDSEPLERDLVLTKQLAEHYQRRNFVFGLLQVPRSDAITAANANDEVDQDELPLTLYQVHGGSALVAIPAWTLTTSDAEKIAVERVVREKTKHPTDSRYVQQTKQTQQSVENIQHRVDVLVQFLEDTVNGTLPHNPALLRKVQSLVWHLGPVAATRPPRGLALEKGLQQLAILAQTVHAVQIFTDKVRVLAEANSGVPGGRPIGSHSARRFAA</sequence>
<organism evidence="4 5">
    <name type="scientific">Phaeodactylum tricornutum (strain CCAP 1055/1)</name>
    <dbReference type="NCBI Taxonomy" id="556484"/>
    <lineage>
        <taxon>Eukaryota</taxon>
        <taxon>Sar</taxon>
        <taxon>Stramenopiles</taxon>
        <taxon>Ochrophyta</taxon>
        <taxon>Bacillariophyta</taxon>
        <taxon>Bacillariophyceae</taxon>
        <taxon>Bacillariophycidae</taxon>
        <taxon>Naviculales</taxon>
        <taxon>Phaeodactylaceae</taxon>
        <taxon>Phaeodactylum</taxon>
    </lineage>
</organism>
<reference evidence="4 5" key="1">
    <citation type="journal article" date="2008" name="Nature">
        <title>The Phaeodactylum genome reveals the evolutionary history of diatom genomes.</title>
        <authorList>
            <person name="Bowler C."/>
            <person name="Allen A.E."/>
            <person name="Badger J.H."/>
            <person name="Grimwood J."/>
            <person name="Jabbari K."/>
            <person name="Kuo A."/>
            <person name="Maheswari U."/>
            <person name="Martens C."/>
            <person name="Maumus F."/>
            <person name="Otillar R.P."/>
            <person name="Rayko E."/>
            <person name="Salamov A."/>
            <person name="Vandepoele K."/>
            <person name="Beszteri B."/>
            <person name="Gruber A."/>
            <person name="Heijde M."/>
            <person name="Katinka M."/>
            <person name="Mock T."/>
            <person name="Valentin K."/>
            <person name="Verret F."/>
            <person name="Berges J.A."/>
            <person name="Brownlee C."/>
            <person name="Cadoret J.P."/>
            <person name="Chiovitti A."/>
            <person name="Choi C.J."/>
            <person name="Coesel S."/>
            <person name="De Martino A."/>
            <person name="Detter J.C."/>
            <person name="Durkin C."/>
            <person name="Falciatore A."/>
            <person name="Fournet J."/>
            <person name="Haruta M."/>
            <person name="Huysman M.J."/>
            <person name="Jenkins B.D."/>
            <person name="Jiroutova K."/>
            <person name="Jorgensen R.E."/>
            <person name="Joubert Y."/>
            <person name="Kaplan A."/>
            <person name="Kroger N."/>
            <person name="Kroth P.G."/>
            <person name="La Roche J."/>
            <person name="Lindquist E."/>
            <person name="Lommer M."/>
            <person name="Martin-Jezequel V."/>
            <person name="Lopez P.J."/>
            <person name="Lucas S."/>
            <person name="Mangogna M."/>
            <person name="McGinnis K."/>
            <person name="Medlin L.K."/>
            <person name="Montsant A."/>
            <person name="Oudot-Le Secq M.P."/>
            <person name="Napoli C."/>
            <person name="Obornik M."/>
            <person name="Parker M.S."/>
            <person name="Petit J.L."/>
            <person name="Porcel B.M."/>
            <person name="Poulsen N."/>
            <person name="Robison M."/>
            <person name="Rychlewski L."/>
            <person name="Rynearson T.A."/>
            <person name="Schmutz J."/>
            <person name="Shapiro H."/>
            <person name="Siaut M."/>
            <person name="Stanley M."/>
            <person name="Sussman M.R."/>
            <person name="Taylor A.R."/>
            <person name="Vardi A."/>
            <person name="von Dassow P."/>
            <person name="Vyverman W."/>
            <person name="Willis A."/>
            <person name="Wyrwicz L.S."/>
            <person name="Rokhsar D.S."/>
            <person name="Weissenbach J."/>
            <person name="Armbrust E.V."/>
            <person name="Green B.R."/>
            <person name="Van de Peer Y."/>
            <person name="Grigoriev I.V."/>
        </authorList>
    </citation>
    <scope>NUCLEOTIDE SEQUENCE [LARGE SCALE GENOMIC DNA]</scope>
    <source>
        <strain evidence="4 5">CCAP 1055/1</strain>
    </source>
</reference>
<dbReference type="OrthoDB" id="1378at2759"/>
<feature type="domain" description="EIF3F/CSN6-like C-terminal" evidence="3">
    <location>
        <begin position="176"/>
        <end position="248"/>
    </location>
</feature>
<dbReference type="AlphaFoldDB" id="B7G049"/>
<dbReference type="Pfam" id="PF13012">
    <property type="entry name" value="MitMem_reg"/>
    <property type="match status" value="1"/>
</dbReference>
<dbReference type="eggNOG" id="KOG3050">
    <property type="taxonomic scope" value="Eukaryota"/>
</dbReference>
<dbReference type="InParanoid" id="B7G049"/>
<proteinExistence type="inferred from homology"/>
<dbReference type="PANTHER" id="PTHR10540">
    <property type="entry name" value="EUKARYOTIC TRANSLATION INITIATION FACTOR 3 SUBUNIT F-RELATED"/>
    <property type="match status" value="1"/>
</dbReference>
<dbReference type="EMBL" id="CM000612">
    <property type="protein sequence ID" value="EEC48024.1"/>
    <property type="molecule type" value="Genomic_DNA"/>
</dbReference>
<reference evidence="5" key="2">
    <citation type="submission" date="2008-08" db="EMBL/GenBank/DDBJ databases">
        <authorList>
            <consortium name="Diatom Consortium"/>
            <person name="Grigoriev I."/>
            <person name="Grimwood J."/>
            <person name="Kuo A."/>
            <person name="Otillar R.P."/>
            <person name="Salamov A."/>
            <person name="Detter J.C."/>
            <person name="Lindquist E."/>
            <person name="Shapiro H."/>
            <person name="Lucas S."/>
            <person name="Glavina del Rio T."/>
            <person name="Pitluck S."/>
            <person name="Rokhsar D."/>
            <person name="Bowler C."/>
        </authorList>
    </citation>
    <scope>GENOME REANNOTATION</scope>
    <source>
        <strain evidence="5">CCAP 1055/1</strain>
    </source>
</reference>
<dbReference type="Pfam" id="PF01398">
    <property type="entry name" value="JAB"/>
    <property type="match status" value="1"/>
</dbReference>
<accession>B7G049</accession>
<dbReference type="OMA" id="SEHWMRE"/>
<comment type="similarity">
    <text evidence="1">Belongs to the peptidase M67A family. CSN6 subfamily.</text>
</comment>
<evidence type="ECO:0000256" key="1">
    <source>
        <dbReference type="ARBA" id="ARBA00010893"/>
    </source>
</evidence>
<dbReference type="RefSeq" id="XP_002180616.1">
    <property type="nucleotide sequence ID" value="XM_002180580.1"/>
</dbReference>
<dbReference type="GO" id="GO:0008180">
    <property type="term" value="C:COP9 signalosome"/>
    <property type="evidence" value="ECO:0007669"/>
    <property type="project" value="TreeGrafter"/>
</dbReference>
<feature type="domain" description="JAB1/MPN/MOV34 metalloenzyme" evidence="2">
    <location>
        <begin position="15"/>
        <end position="120"/>
    </location>
</feature>
<evidence type="ECO:0000259" key="3">
    <source>
        <dbReference type="Pfam" id="PF13012"/>
    </source>
</evidence>